<dbReference type="AlphaFoldDB" id="A0A9X9G1E9"/>
<name>A0A9X9G1E9_9GAMM</name>
<accession>A0A9X9G1E9</accession>
<dbReference type="EMBL" id="VOUP01000012">
    <property type="protein sequence ID" value="TXE27103.1"/>
    <property type="molecule type" value="Genomic_DNA"/>
</dbReference>
<reference evidence="2 3" key="1">
    <citation type="submission" date="2019-07" db="EMBL/GenBank/DDBJ databases">
        <title>Serratia strains were isolated from fresh produce.</title>
        <authorList>
            <person name="Cho G.-S."/>
            <person name="Stein M."/>
            <person name="Lee W."/>
            <person name="Suh S.H."/>
            <person name="Franz C.M.A.P."/>
        </authorList>
    </citation>
    <scope>NUCLEOTIDE SEQUENCE [LARGE SCALE GENOMIC DNA]</scope>
    <source>
        <strain evidence="2 3">S17</strain>
    </source>
</reference>
<gene>
    <name evidence="2" type="ORF">FOT63_18595</name>
</gene>
<dbReference type="RefSeq" id="WP_147838768.1">
    <property type="nucleotide sequence ID" value="NZ_VOUP01000012.1"/>
</dbReference>
<dbReference type="Pfam" id="PF04606">
    <property type="entry name" value="Ogr_Delta"/>
    <property type="match status" value="1"/>
</dbReference>
<protein>
    <submittedName>
        <fullName evidence="2">Transcriptional regulator</fullName>
    </submittedName>
</protein>
<sequence length="73" mass="8203">MMKCEFCNHMAHTRSSYAASATCTERYLQCTNINCGHTFVTAETKLRSIMIPGKVAPVEPHPDKFDQQQLNLG</sequence>
<evidence type="ECO:0000313" key="2">
    <source>
        <dbReference type="EMBL" id="TXE27103.1"/>
    </source>
</evidence>
<dbReference type="Proteomes" id="UP000321307">
    <property type="component" value="Unassembled WGS sequence"/>
</dbReference>
<evidence type="ECO:0000313" key="3">
    <source>
        <dbReference type="Proteomes" id="UP000321307"/>
    </source>
</evidence>
<comment type="caution">
    <text evidence="2">The sequence shown here is derived from an EMBL/GenBank/DDBJ whole genome shotgun (WGS) entry which is preliminary data.</text>
</comment>
<evidence type="ECO:0000259" key="1">
    <source>
        <dbReference type="Pfam" id="PF04606"/>
    </source>
</evidence>
<feature type="domain" description="Zinc finger Ogr/Delta-type" evidence="1">
    <location>
        <begin position="4"/>
        <end position="47"/>
    </location>
</feature>
<organism evidence="2 3">
    <name type="scientific">Serratia ureilytica</name>
    <dbReference type="NCBI Taxonomy" id="300181"/>
    <lineage>
        <taxon>Bacteria</taxon>
        <taxon>Pseudomonadati</taxon>
        <taxon>Pseudomonadota</taxon>
        <taxon>Gammaproteobacteria</taxon>
        <taxon>Enterobacterales</taxon>
        <taxon>Yersiniaceae</taxon>
        <taxon>Serratia</taxon>
    </lineage>
</organism>
<proteinExistence type="predicted"/>
<dbReference type="InterPro" id="IPR007684">
    <property type="entry name" value="Znf_Ogr/Delta"/>
</dbReference>